<dbReference type="SUPFAM" id="SSF69336">
    <property type="entry name" value="Alpha subunit of glutamate synthase, C-terminal domain"/>
    <property type="match status" value="1"/>
</dbReference>
<organism evidence="2 3">
    <name type="scientific">Limnoglobus roseus</name>
    <dbReference type="NCBI Taxonomy" id="2598579"/>
    <lineage>
        <taxon>Bacteria</taxon>
        <taxon>Pseudomonadati</taxon>
        <taxon>Planctomycetota</taxon>
        <taxon>Planctomycetia</taxon>
        <taxon>Gemmatales</taxon>
        <taxon>Gemmataceae</taxon>
        <taxon>Limnoglobus</taxon>
    </lineage>
</organism>
<reference evidence="3" key="1">
    <citation type="submission" date="2019-08" db="EMBL/GenBank/DDBJ databases">
        <title>Limnoglobus roseus gen. nov., sp. nov., a novel freshwater planctomycete with a giant genome from the family Gemmataceae.</title>
        <authorList>
            <person name="Kulichevskaya I.S."/>
            <person name="Naumoff D.G."/>
            <person name="Miroshnikov K."/>
            <person name="Ivanova A."/>
            <person name="Philippov D.A."/>
            <person name="Hakobyan A."/>
            <person name="Rijpstra I.C."/>
            <person name="Sinninghe Damste J.S."/>
            <person name="Liesack W."/>
            <person name="Dedysh S.N."/>
        </authorList>
    </citation>
    <scope>NUCLEOTIDE SEQUENCE [LARGE SCALE GENOMIC DNA]</scope>
    <source>
        <strain evidence="3">PX52</strain>
    </source>
</reference>
<dbReference type="GO" id="GO:0018493">
    <property type="term" value="F:formylmethanofuran dehydrogenase activity"/>
    <property type="evidence" value="ECO:0007669"/>
    <property type="project" value="InterPro"/>
</dbReference>
<dbReference type="PANTHER" id="PTHR39673:SF5">
    <property type="entry name" value="TUNGSTEN-CONTAINING FORMYLMETHANOFURAN DEHYDROGENASE 2 SUBUNIT C"/>
    <property type="match status" value="1"/>
</dbReference>
<dbReference type="AlphaFoldDB" id="A0A5C1AJZ2"/>
<dbReference type="PANTHER" id="PTHR39673">
    <property type="entry name" value="TUNGSTEN FORMYLMETHANOFURAN DEHYDROGENASE, SUBUNIT C (FWDC)"/>
    <property type="match status" value="1"/>
</dbReference>
<dbReference type="InterPro" id="IPR002489">
    <property type="entry name" value="Glu_synth_asu_C"/>
</dbReference>
<dbReference type="Proteomes" id="UP000324974">
    <property type="component" value="Chromosome"/>
</dbReference>
<accession>A0A5C1AJZ2</accession>
<dbReference type="GO" id="GO:0046914">
    <property type="term" value="F:transition metal ion binding"/>
    <property type="evidence" value="ECO:0007669"/>
    <property type="project" value="InterPro"/>
</dbReference>
<dbReference type="OrthoDB" id="269067at2"/>
<sequence>MLTLSLKSPPLVPLEAEAISPDVLASLSLDEIRSRPVFLGKRQLPLDDLFTVEGSPGDEIELRGELTKVKWIGRGMSRGRLRIVGPVGMHLGAHMKGGTIEVEGDASDWLGAEMSGGLIRVRGNVGGQAGAAYRGAASGMSGGTILIDGTAGDELGMRMKRGTIAVRGPARDFAGLQMKGGTIILMSGAEQRTGAWMARGTIISLRSLELVPTFAFGCDIVPSFVRLYAKHFRPHGLELPVSGGVYQRYAGDLTGLGKGEILVWHPAAT</sequence>
<evidence type="ECO:0000259" key="1">
    <source>
        <dbReference type="Pfam" id="PF01493"/>
    </source>
</evidence>
<feature type="domain" description="Glutamate synthase alpha subunit C-terminal" evidence="1">
    <location>
        <begin position="70"/>
        <end position="203"/>
    </location>
</feature>
<dbReference type="GO" id="GO:0015948">
    <property type="term" value="P:methanogenesis"/>
    <property type="evidence" value="ECO:0007669"/>
    <property type="project" value="InterPro"/>
</dbReference>
<dbReference type="NCBIfam" id="TIGR03122">
    <property type="entry name" value="one_C_dehyd_C"/>
    <property type="match status" value="1"/>
</dbReference>
<name>A0A5C1AJZ2_9BACT</name>
<dbReference type="EMBL" id="CP042425">
    <property type="protein sequence ID" value="QEL18012.1"/>
    <property type="molecule type" value="Genomic_DNA"/>
</dbReference>
<dbReference type="Gene3D" id="2.160.20.60">
    <property type="entry name" value="Glutamate synthase, alpha subunit, C-terminal domain"/>
    <property type="match status" value="1"/>
</dbReference>
<dbReference type="Pfam" id="PF01493">
    <property type="entry name" value="GXGXG"/>
    <property type="match status" value="1"/>
</dbReference>
<dbReference type="RefSeq" id="WP_149112554.1">
    <property type="nucleotide sequence ID" value="NZ_CP042425.1"/>
</dbReference>
<gene>
    <name evidence="2" type="ORF">PX52LOC_05026</name>
</gene>
<keyword evidence="3" id="KW-1185">Reference proteome</keyword>
<proteinExistence type="predicted"/>
<dbReference type="InterPro" id="IPR017550">
    <property type="entry name" value="Formylmethanofuran_DH_suC"/>
</dbReference>
<evidence type="ECO:0000313" key="2">
    <source>
        <dbReference type="EMBL" id="QEL18012.1"/>
    </source>
</evidence>
<protein>
    <submittedName>
        <fullName evidence="2">Formylmethanofuran dehydrogenase subunit C</fullName>
    </submittedName>
</protein>
<dbReference type="InterPro" id="IPR036485">
    <property type="entry name" value="Glu_synth_asu_C_sf"/>
</dbReference>
<dbReference type="KEGG" id="lrs:PX52LOC_05026"/>
<evidence type="ECO:0000313" key="3">
    <source>
        <dbReference type="Proteomes" id="UP000324974"/>
    </source>
</evidence>